<dbReference type="PANTHER" id="PTHR21085:SF0">
    <property type="entry name" value="CHORISMATE SYNTHASE"/>
    <property type="match status" value="1"/>
</dbReference>
<feature type="binding site" evidence="7">
    <location>
        <position position="264"/>
    </location>
    <ligand>
        <name>FMN</name>
        <dbReference type="ChEBI" id="CHEBI:58210"/>
    </ligand>
</feature>
<dbReference type="PROSITE" id="PS00788">
    <property type="entry name" value="CHORISMATE_SYNTHASE_2"/>
    <property type="match status" value="1"/>
</dbReference>
<keyword evidence="5 7" id="KW-0057">Aromatic amino acid biosynthesis</keyword>
<dbReference type="GO" id="GO:0005829">
    <property type="term" value="C:cytosol"/>
    <property type="evidence" value="ECO:0007669"/>
    <property type="project" value="TreeGrafter"/>
</dbReference>
<dbReference type="PROSITE" id="PS00789">
    <property type="entry name" value="CHORISMATE_SYNTHASE_3"/>
    <property type="match status" value="1"/>
</dbReference>
<feature type="binding site" evidence="7">
    <location>
        <position position="306"/>
    </location>
    <ligand>
        <name>FMN</name>
        <dbReference type="ChEBI" id="CHEBI:58210"/>
    </ligand>
</feature>
<evidence type="ECO:0000256" key="1">
    <source>
        <dbReference type="ARBA" id="ARBA00005044"/>
    </source>
</evidence>
<evidence type="ECO:0000313" key="9">
    <source>
        <dbReference type="EMBL" id="GLI55222.1"/>
    </source>
</evidence>
<keyword evidence="7" id="KW-0288">FMN</keyword>
<dbReference type="RefSeq" id="WP_281833556.1">
    <property type="nucleotide sequence ID" value="NZ_BSDY01000003.1"/>
</dbReference>
<accession>A0A9W6GJE9</accession>
<dbReference type="InterPro" id="IPR000453">
    <property type="entry name" value="Chorismate_synth"/>
</dbReference>
<keyword evidence="7" id="KW-0521">NADP</keyword>
<dbReference type="GO" id="GO:0004107">
    <property type="term" value="F:chorismate synthase activity"/>
    <property type="evidence" value="ECO:0007669"/>
    <property type="project" value="UniProtKB-UniRule"/>
</dbReference>
<dbReference type="PIRSF" id="PIRSF001456">
    <property type="entry name" value="Chorismate_synth"/>
    <property type="match status" value="1"/>
</dbReference>
<dbReference type="NCBIfam" id="TIGR00033">
    <property type="entry name" value="aroC"/>
    <property type="match status" value="1"/>
</dbReference>
<reference evidence="9" key="1">
    <citation type="submission" date="2022-12" db="EMBL/GenBank/DDBJ databases">
        <title>Reference genome sequencing for broad-spectrum identification of bacterial and archaeal isolates by mass spectrometry.</title>
        <authorList>
            <person name="Sekiguchi Y."/>
            <person name="Tourlousse D.M."/>
        </authorList>
    </citation>
    <scope>NUCLEOTIDE SEQUENCE</scope>
    <source>
        <strain evidence="9">10succ1</strain>
    </source>
</reference>
<comment type="catalytic activity">
    <reaction evidence="7 8">
        <text>5-O-(1-carboxyvinyl)-3-phosphoshikimate = chorismate + phosphate</text>
        <dbReference type="Rhea" id="RHEA:21020"/>
        <dbReference type="ChEBI" id="CHEBI:29748"/>
        <dbReference type="ChEBI" id="CHEBI:43474"/>
        <dbReference type="ChEBI" id="CHEBI:57701"/>
        <dbReference type="EC" id="4.2.3.5"/>
    </reaction>
</comment>
<keyword evidence="6 7" id="KW-0456">Lyase</keyword>
<protein>
    <recommendedName>
        <fullName evidence="3 7">Chorismate synthase</fullName>
        <shortName evidence="7">CS</shortName>
        <ecNumber evidence="3 7">4.2.3.5</ecNumber>
    </recommendedName>
    <alternativeName>
        <fullName evidence="7">5-enolpyruvylshikimate-3-phosphate phospholyase</fullName>
    </alternativeName>
</protein>
<comment type="function">
    <text evidence="7">Catalyzes the anti-1,4-elimination of the C-3 phosphate and the C-6 proR hydrogen from 5-enolpyruvylshikimate-3-phosphate (EPSP) to yield chorismate, which is the branch point compound that serves as the starting substrate for the three terminal pathways of aromatic amino acid biosynthesis. This reaction introduces a second double bond into the aromatic ring system.</text>
</comment>
<feature type="binding site" evidence="7">
    <location>
        <position position="46"/>
    </location>
    <ligand>
        <name>NADP(+)</name>
        <dbReference type="ChEBI" id="CHEBI:58349"/>
    </ligand>
</feature>
<name>A0A9W6GJE9_9FUSO</name>
<evidence type="ECO:0000313" key="10">
    <source>
        <dbReference type="Proteomes" id="UP001144471"/>
    </source>
</evidence>
<dbReference type="InterPro" id="IPR035904">
    <property type="entry name" value="Chorismate_synth_AroC_sf"/>
</dbReference>
<dbReference type="GO" id="GO:0009423">
    <property type="term" value="P:chorismate biosynthetic process"/>
    <property type="evidence" value="ECO:0007669"/>
    <property type="project" value="UniProtKB-UniRule"/>
</dbReference>
<dbReference type="EMBL" id="BSDY01000003">
    <property type="protein sequence ID" value="GLI55222.1"/>
    <property type="molecule type" value="Genomic_DNA"/>
</dbReference>
<evidence type="ECO:0000256" key="3">
    <source>
        <dbReference type="ARBA" id="ARBA00013036"/>
    </source>
</evidence>
<feature type="binding site" evidence="7">
    <location>
        <begin position="279"/>
        <end position="283"/>
    </location>
    <ligand>
        <name>FMN</name>
        <dbReference type="ChEBI" id="CHEBI:58210"/>
    </ligand>
</feature>
<evidence type="ECO:0000256" key="8">
    <source>
        <dbReference type="RuleBase" id="RU000605"/>
    </source>
</evidence>
<sequence>MNSFGSLFRVSIYGESHGEGVGILIDGCPPGVKFSEEDMLEDLARRKAGGAGTTKRIESDYPKIMSGVCNGYTTGAPINIFFNNENTRSKDYSLFRRMPRPGHSDFVAEHKYSGYNDIRGGGHFSGRLTLGLVAAGVLAKRVVGDLQGGGIEVQGRLVEAGGVDVREYTGEQMELYMERIQQEGDSIGGVIEFTARNMPIGLGDPFFGSLESVMSQMIFSIPAVKGIEFGAGFEGCKLRGSQHNDRIMDREGHTASNNNGGVNGGISNGNDVVFRVGIKPTSSIFVPQETYNFEEKKMDELQIKGRHDSCIARRAVVVVENAAAIVLADLMLRARGINKNIFK</sequence>
<dbReference type="InterPro" id="IPR020541">
    <property type="entry name" value="Chorismate_synthase_CS"/>
</dbReference>
<evidence type="ECO:0000256" key="7">
    <source>
        <dbReference type="HAMAP-Rule" id="MF_00300"/>
    </source>
</evidence>
<evidence type="ECO:0000256" key="5">
    <source>
        <dbReference type="ARBA" id="ARBA00023141"/>
    </source>
</evidence>
<keyword evidence="4 7" id="KW-0028">Amino-acid biosynthesis</keyword>
<comment type="caution">
    <text evidence="9">The sequence shown here is derived from an EMBL/GenBank/DDBJ whole genome shotgun (WGS) entry which is preliminary data.</text>
</comment>
<evidence type="ECO:0000256" key="6">
    <source>
        <dbReference type="ARBA" id="ARBA00023239"/>
    </source>
</evidence>
<comment type="cofactor">
    <cofactor evidence="7 8">
        <name>FMNH2</name>
        <dbReference type="ChEBI" id="CHEBI:57618"/>
    </cofactor>
    <text evidence="7 8">Reduced FMN (FMNH(2)).</text>
</comment>
<dbReference type="HAMAP" id="MF_00300">
    <property type="entry name" value="Chorismate_synth"/>
    <property type="match status" value="1"/>
</dbReference>
<dbReference type="CDD" id="cd07304">
    <property type="entry name" value="Chorismate_synthase"/>
    <property type="match status" value="1"/>
</dbReference>
<comment type="subunit">
    <text evidence="7">Homotetramer.</text>
</comment>
<evidence type="ECO:0000256" key="2">
    <source>
        <dbReference type="ARBA" id="ARBA00008014"/>
    </source>
</evidence>
<dbReference type="AlphaFoldDB" id="A0A9W6GJE9"/>
<comment type="caution">
    <text evidence="7">Lacks conserved residue(s) required for the propagation of feature annotation.</text>
</comment>
<comment type="pathway">
    <text evidence="1 7 8">Metabolic intermediate biosynthesis; chorismate biosynthesis; chorismate from D-erythrose 4-phosphate and phosphoenolpyruvate: step 7/7.</text>
</comment>
<keyword evidence="7" id="KW-0274">FAD</keyword>
<dbReference type="PANTHER" id="PTHR21085">
    <property type="entry name" value="CHORISMATE SYNTHASE"/>
    <property type="match status" value="1"/>
</dbReference>
<feature type="binding site" evidence="7">
    <location>
        <begin position="123"/>
        <end position="125"/>
    </location>
    <ligand>
        <name>FMN</name>
        <dbReference type="ChEBI" id="CHEBI:58210"/>
    </ligand>
</feature>
<dbReference type="Proteomes" id="UP001144471">
    <property type="component" value="Unassembled WGS sequence"/>
</dbReference>
<dbReference type="Gene3D" id="3.60.150.10">
    <property type="entry name" value="Chorismate synthase AroC"/>
    <property type="match status" value="2"/>
</dbReference>
<keyword evidence="10" id="KW-1185">Reference proteome</keyword>
<keyword evidence="7" id="KW-0285">Flavoprotein</keyword>
<proteinExistence type="inferred from homology"/>
<gene>
    <name evidence="7" type="primary">aroC</name>
    <name evidence="9" type="ORF">PM10SUCC1_07370</name>
</gene>
<comment type="similarity">
    <text evidence="2 7 8">Belongs to the chorismate synthase family.</text>
</comment>
<evidence type="ECO:0000256" key="4">
    <source>
        <dbReference type="ARBA" id="ARBA00022605"/>
    </source>
</evidence>
<organism evidence="9 10">
    <name type="scientific">Propionigenium maris DSM 9537</name>
    <dbReference type="NCBI Taxonomy" id="1123000"/>
    <lineage>
        <taxon>Bacteria</taxon>
        <taxon>Fusobacteriati</taxon>
        <taxon>Fusobacteriota</taxon>
        <taxon>Fusobacteriia</taxon>
        <taxon>Fusobacteriales</taxon>
        <taxon>Fusobacteriaceae</taxon>
        <taxon>Propionigenium</taxon>
    </lineage>
</organism>
<dbReference type="GO" id="GO:0010181">
    <property type="term" value="F:FMN binding"/>
    <property type="evidence" value="ECO:0007669"/>
    <property type="project" value="TreeGrafter"/>
</dbReference>
<dbReference type="Pfam" id="PF01264">
    <property type="entry name" value="Chorismate_synt"/>
    <property type="match status" value="1"/>
</dbReference>
<dbReference type="EC" id="4.2.3.5" evidence="3 7"/>
<dbReference type="GO" id="GO:0008652">
    <property type="term" value="P:amino acid biosynthetic process"/>
    <property type="evidence" value="ECO:0007669"/>
    <property type="project" value="UniProtKB-KW"/>
</dbReference>
<dbReference type="GO" id="GO:0009073">
    <property type="term" value="P:aromatic amino acid family biosynthetic process"/>
    <property type="evidence" value="ECO:0007669"/>
    <property type="project" value="UniProtKB-KW"/>
</dbReference>
<dbReference type="PROSITE" id="PS00787">
    <property type="entry name" value="CHORISMATE_SYNTHASE_1"/>
    <property type="match status" value="1"/>
</dbReference>
<dbReference type="SUPFAM" id="SSF103263">
    <property type="entry name" value="Chorismate synthase, AroC"/>
    <property type="match status" value="1"/>
</dbReference>